<dbReference type="RefSeq" id="WP_132321397.1">
    <property type="nucleotide sequence ID" value="NZ_FWZT01000014.1"/>
</dbReference>
<proteinExistence type="inferred from homology"/>
<dbReference type="InterPro" id="IPR007863">
    <property type="entry name" value="Peptidase_M16_C"/>
</dbReference>
<gene>
    <name evidence="3" type="ORF">SAMN06296036_114112</name>
</gene>
<dbReference type="PANTHER" id="PTHR11851">
    <property type="entry name" value="METALLOPROTEASE"/>
    <property type="match status" value="1"/>
</dbReference>
<evidence type="ECO:0000313" key="4">
    <source>
        <dbReference type="Proteomes" id="UP000192907"/>
    </source>
</evidence>
<evidence type="ECO:0000313" key="3">
    <source>
        <dbReference type="EMBL" id="SMF47171.1"/>
    </source>
</evidence>
<dbReference type="SUPFAM" id="SSF63411">
    <property type="entry name" value="LuxS/MPP-like metallohydrolase"/>
    <property type="match status" value="2"/>
</dbReference>
<dbReference type="EMBL" id="FWZT01000014">
    <property type="protein sequence ID" value="SMF47171.1"/>
    <property type="molecule type" value="Genomic_DNA"/>
</dbReference>
<dbReference type="GO" id="GO:0046872">
    <property type="term" value="F:metal ion binding"/>
    <property type="evidence" value="ECO:0007669"/>
    <property type="project" value="InterPro"/>
</dbReference>
<dbReference type="InterPro" id="IPR011249">
    <property type="entry name" value="Metalloenz_LuxS/M16"/>
</dbReference>
<evidence type="ECO:0000256" key="1">
    <source>
        <dbReference type="ARBA" id="ARBA00007261"/>
    </source>
</evidence>
<dbReference type="Gene3D" id="3.30.830.10">
    <property type="entry name" value="Metalloenzyme, LuxS/M16 peptidase-like"/>
    <property type="match status" value="2"/>
</dbReference>
<sequence length="447" mass="51000">MKAILQWQWSLLVAMLFSRPCHGVIINPEIIALDKNLTENFLVKGTTVTNRIVEGSEIVTLKFTWHYGIKDEPADRKAIPGILFKTIPLSSKAFDKIKIYETLERYSSQISCMAGIEYSSCQLMTVKEYLPQLLPIFSSLLHQPSLIERDIDLEKKKGAATIKGRLQKPSFAANELVNKLFYNSSHPFWIPYLERLEQFKEISSKVLKATYKKVKTSAASITVVGTIDSKLLKAMLAENFSWLAQNKSKSLPASPPQSQKKIGLLEHREIPTAYIKIKCQMPGIRSKESAAANLMMKILDEELGLEIRTRRSLSYSVYSYIINHSVGIGVIGASTSRPQETLKVVRQVMDKLRRVRMSDDAVARHKAVYATRYFLTLEEHSTLASALEKHLFHFGDPKHLYESTAEIDQLTGQDIQNVARKYLRNFRVGVVYDEEKFKPEWFSYLEN</sequence>
<protein>
    <submittedName>
        <fullName evidence="3">Predicted Zn-dependent peptidase</fullName>
    </submittedName>
</protein>
<organism evidence="3 4">
    <name type="scientific">Pseudobacteriovorax antillogorgiicola</name>
    <dbReference type="NCBI Taxonomy" id="1513793"/>
    <lineage>
        <taxon>Bacteria</taxon>
        <taxon>Pseudomonadati</taxon>
        <taxon>Bdellovibrionota</taxon>
        <taxon>Oligoflexia</taxon>
        <taxon>Oligoflexales</taxon>
        <taxon>Pseudobacteriovoracaceae</taxon>
        <taxon>Pseudobacteriovorax</taxon>
    </lineage>
</organism>
<dbReference type="InterPro" id="IPR050361">
    <property type="entry name" value="MPP/UQCRC_Complex"/>
</dbReference>
<dbReference type="OrthoDB" id="9811314at2"/>
<name>A0A1Y6C5S9_9BACT</name>
<dbReference type="PANTHER" id="PTHR11851:SF49">
    <property type="entry name" value="MITOCHONDRIAL-PROCESSING PEPTIDASE SUBUNIT ALPHA"/>
    <property type="match status" value="1"/>
</dbReference>
<accession>A0A1Y6C5S9</accession>
<dbReference type="STRING" id="1513793.SAMN06296036_114112"/>
<feature type="domain" description="Peptidase M16 C-terminal" evidence="2">
    <location>
        <begin position="202"/>
        <end position="367"/>
    </location>
</feature>
<dbReference type="Proteomes" id="UP000192907">
    <property type="component" value="Unassembled WGS sequence"/>
</dbReference>
<comment type="similarity">
    <text evidence="1">Belongs to the peptidase M16 family.</text>
</comment>
<dbReference type="AlphaFoldDB" id="A0A1Y6C5S9"/>
<evidence type="ECO:0000259" key="2">
    <source>
        <dbReference type="Pfam" id="PF05193"/>
    </source>
</evidence>
<reference evidence="4" key="1">
    <citation type="submission" date="2017-04" db="EMBL/GenBank/DDBJ databases">
        <authorList>
            <person name="Varghese N."/>
            <person name="Submissions S."/>
        </authorList>
    </citation>
    <scope>NUCLEOTIDE SEQUENCE [LARGE SCALE GENOMIC DNA]</scope>
    <source>
        <strain evidence="4">RKEM611</strain>
    </source>
</reference>
<dbReference type="Pfam" id="PF05193">
    <property type="entry name" value="Peptidase_M16_C"/>
    <property type="match status" value="1"/>
</dbReference>
<keyword evidence="4" id="KW-1185">Reference proteome</keyword>